<feature type="transmembrane region" description="Helical" evidence="3">
    <location>
        <begin position="40"/>
        <end position="57"/>
    </location>
</feature>
<feature type="transmembrane region" description="Helical" evidence="3">
    <location>
        <begin position="162"/>
        <end position="184"/>
    </location>
</feature>
<evidence type="ECO:0000256" key="2">
    <source>
        <dbReference type="RuleBase" id="RU003750"/>
    </source>
</evidence>
<reference evidence="5" key="1">
    <citation type="submission" date="2017-05" db="EMBL/GenBank/DDBJ databases">
        <authorList>
            <person name="Kirkegaard R."/>
            <person name="Mcilroy J S."/>
        </authorList>
    </citation>
    <scope>NUCLEOTIDE SEQUENCE [LARGE SCALE GENOMIC DNA]</scope>
</reference>
<dbReference type="InterPro" id="IPR048254">
    <property type="entry name" value="CDP_ALCOHOL_P_TRANSF_CS"/>
</dbReference>
<keyword evidence="5" id="KW-1185">Reference proteome</keyword>
<evidence type="ECO:0000256" key="1">
    <source>
        <dbReference type="ARBA" id="ARBA00022679"/>
    </source>
</evidence>
<keyword evidence="3" id="KW-0812">Transmembrane</keyword>
<sequence>MNQSKNAEKKTFTDHLRIIFKGVLDGIGIFLNRLGIRPNVITLAGLLGNVAGGVLIASGQLMWGGLVAMIMAPLDALDGTMARLRNESSRYGAFVDSVTDRYSEFALYAGLLVYFIQTGTWKDAMLVLFAAMGSILVSYIRAKAESLNYSAKIGLFTRVERYLVLIPGVIFGIPRISLWILAILSNVTALHRILHVRKQAKANGEVRNIREEKKNG</sequence>
<dbReference type="Pfam" id="PF01066">
    <property type="entry name" value="CDP-OH_P_transf"/>
    <property type="match status" value="1"/>
</dbReference>
<dbReference type="Gene3D" id="1.20.120.1760">
    <property type="match status" value="1"/>
</dbReference>
<dbReference type="OrthoDB" id="116551at2"/>
<comment type="similarity">
    <text evidence="2">Belongs to the CDP-alcohol phosphatidyltransferase class-I family.</text>
</comment>
<protein>
    <submittedName>
        <fullName evidence="4">Putative phosphatidylinositol synthase</fullName>
    </submittedName>
</protein>
<keyword evidence="3" id="KW-1133">Transmembrane helix</keyword>
<gene>
    <name evidence="4" type="ORF">CFX1CAM_1526</name>
</gene>
<proteinExistence type="inferred from homology"/>
<keyword evidence="3" id="KW-0472">Membrane</keyword>
<name>A0A1Y6K4J0_9CHLR</name>
<dbReference type="GO" id="GO:0016780">
    <property type="term" value="F:phosphotransferase activity, for other substituted phosphate groups"/>
    <property type="evidence" value="ECO:0007669"/>
    <property type="project" value="InterPro"/>
</dbReference>
<dbReference type="InterPro" id="IPR043130">
    <property type="entry name" value="CDP-OH_PTrfase_TM_dom"/>
</dbReference>
<dbReference type="AlphaFoldDB" id="A0A1Y6K4J0"/>
<keyword evidence="1 2" id="KW-0808">Transferase</keyword>
<accession>A0A1Y6K4J0</accession>
<evidence type="ECO:0000313" key="4">
    <source>
        <dbReference type="EMBL" id="SMX54591.1"/>
    </source>
</evidence>
<dbReference type="KEGG" id="abat:CFX1CAM_1526"/>
<dbReference type="RefSeq" id="WP_087862422.1">
    <property type="nucleotide sequence ID" value="NZ_LT859958.1"/>
</dbReference>
<dbReference type="GO" id="GO:0016020">
    <property type="term" value="C:membrane"/>
    <property type="evidence" value="ECO:0007669"/>
    <property type="project" value="InterPro"/>
</dbReference>
<evidence type="ECO:0000313" key="5">
    <source>
        <dbReference type="Proteomes" id="UP000195514"/>
    </source>
</evidence>
<dbReference type="InterPro" id="IPR000462">
    <property type="entry name" value="CDP-OH_P_trans"/>
</dbReference>
<dbReference type="GO" id="GO:0008654">
    <property type="term" value="P:phospholipid biosynthetic process"/>
    <property type="evidence" value="ECO:0007669"/>
    <property type="project" value="InterPro"/>
</dbReference>
<dbReference type="PROSITE" id="PS00379">
    <property type="entry name" value="CDP_ALCOHOL_P_TRANSF"/>
    <property type="match status" value="1"/>
</dbReference>
<organism evidence="4 5">
    <name type="scientific">Candidatus Brevifilum fermentans</name>
    <dbReference type="NCBI Taxonomy" id="1986204"/>
    <lineage>
        <taxon>Bacteria</taxon>
        <taxon>Bacillati</taxon>
        <taxon>Chloroflexota</taxon>
        <taxon>Anaerolineae</taxon>
        <taxon>Anaerolineales</taxon>
        <taxon>Anaerolineaceae</taxon>
        <taxon>Candidatus Brevifilum</taxon>
    </lineage>
</organism>
<dbReference type="Proteomes" id="UP000195514">
    <property type="component" value="Chromosome I"/>
</dbReference>
<feature type="transmembrane region" description="Helical" evidence="3">
    <location>
        <begin position="124"/>
        <end position="142"/>
    </location>
</feature>
<evidence type="ECO:0000256" key="3">
    <source>
        <dbReference type="SAM" id="Phobius"/>
    </source>
</evidence>
<dbReference type="EMBL" id="LT859958">
    <property type="protein sequence ID" value="SMX54591.1"/>
    <property type="molecule type" value="Genomic_DNA"/>
</dbReference>